<keyword evidence="1" id="KW-0472">Membrane</keyword>
<protein>
    <submittedName>
        <fullName evidence="2">Uncharacterized protein</fullName>
    </submittedName>
</protein>
<dbReference type="PANTHER" id="PTHR39945">
    <property type="entry name" value="FI14129P"/>
    <property type="match status" value="1"/>
</dbReference>
<evidence type="ECO:0000313" key="2">
    <source>
        <dbReference type="EMBL" id="GFT92160.1"/>
    </source>
</evidence>
<sequence>MKKLHCYSSILKRLQINMINTMSIILKIVFCAAIICAILPDETKATTVAPMLDDDAPTTTVDPFRFLKLCAPGSARRNKCEKCTKVTRDPKTYKMCCENISGVGRWCRTFLDYTLPPRVVGV</sequence>
<dbReference type="PANTHER" id="PTHR39945:SF1">
    <property type="entry name" value="FI14129P"/>
    <property type="match status" value="1"/>
</dbReference>
<reference evidence="2" key="1">
    <citation type="submission" date="2020-08" db="EMBL/GenBank/DDBJ databases">
        <title>Multicomponent nature underlies the extraordinary mechanical properties of spider dragline silk.</title>
        <authorList>
            <person name="Kono N."/>
            <person name="Nakamura H."/>
            <person name="Mori M."/>
            <person name="Yoshida Y."/>
            <person name="Ohtoshi R."/>
            <person name="Malay A.D."/>
            <person name="Moran D.A.P."/>
            <person name="Tomita M."/>
            <person name="Numata K."/>
            <person name="Arakawa K."/>
        </authorList>
    </citation>
    <scope>NUCLEOTIDE SEQUENCE</scope>
</reference>
<dbReference type="Proteomes" id="UP000887013">
    <property type="component" value="Unassembled WGS sequence"/>
</dbReference>
<organism evidence="2 3">
    <name type="scientific">Nephila pilipes</name>
    <name type="common">Giant wood spider</name>
    <name type="synonym">Nephila maculata</name>
    <dbReference type="NCBI Taxonomy" id="299642"/>
    <lineage>
        <taxon>Eukaryota</taxon>
        <taxon>Metazoa</taxon>
        <taxon>Ecdysozoa</taxon>
        <taxon>Arthropoda</taxon>
        <taxon>Chelicerata</taxon>
        <taxon>Arachnida</taxon>
        <taxon>Araneae</taxon>
        <taxon>Araneomorphae</taxon>
        <taxon>Entelegynae</taxon>
        <taxon>Araneoidea</taxon>
        <taxon>Nephilidae</taxon>
        <taxon>Nephila</taxon>
    </lineage>
</organism>
<gene>
    <name evidence="2" type="primary">AVEN_13579_1</name>
    <name evidence="2" type="ORF">NPIL_664681</name>
</gene>
<evidence type="ECO:0000256" key="1">
    <source>
        <dbReference type="SAM" id="Phobius"/>
    </source>
</evidence>
<name>A0A8X6U520_NEPPI</name>
<accession>A0A8X6U520</accession>
<keyword evidence="1" id="KW-1133">Transmembrane helix</keyword>
<dbReference type="EMBL" id="BMAW01025354">
    <property type="protein sequence ID" value="GFT92160.1"/>
    <property type="molecule type" value="Genomic_DNA"/>
</dbReference>
<evidence type="ECO:0000313" key="3">
    <source>
        <dbReference type="Proteomes" id="UP000887013"/>
    </source>
</evidence>
<dbReference type="OrthoDB" id="8178576at2759"/>
<dbReference type="AlphaFoldDB" id="A0A8X6U520"/>
<keyword evidence="3" id="KW-1185">Reference proteome</keyword>
<feature type="transmembrane region" description="Helical" evidence="1">
    <location>
        <begin position="21"/>
        <end position="40"/>
    </location>
</feature>
<proteinExistence type="predicted"/>
<comment type="caution">
    <text evidence="2">The sequence shown here is derived from an EMBL/GenBank/DDBJ whole genome shotgun (WGS) entry which is preliminary data.</text>
</comment>
<keyword evidence="1" id="KW-0812">Transmembrane</keyword>